<dbReference type="Proteomes" id="UP000662373">
    <property type="component" value="Unassembled WGS sequence"/>
</dbReference>
<reference evidence="2 3" key="1">
    <citation type="submission" date="2020-09" db="EMBL/GenBank/DDBJ databases">
        <title>Draft genome of Gelidibacter salicanalis PAMC21136.</title>
        <authorList>
            <person name="Park H."/>
        </authorList>
    </citation>
    <scope>NUCLEOTIDE SEQUENCE [LARGE SCALE GENOMIC DNA]</scope>
    <source>
        <strain evidence="2 3">PAMC21136</strain>
    </source>
</reference>
<dbReference type="PANTHER" id="PTHR38342">
    <property type="entry name" value="SLR5037 PROTEIN"/>
    <property type="match status" value="1"/>
</dbReference>
<dbReference type="Gene3D" id="3.30.310.70">
    <property type="entry name" value="TT1751-like domain"/>
    <property type="match status" value="2"/>
</dbReference>
<feature type="domain" description="DUF302" evidence="1">
    <location>
        <begin position="70"/>
        <end position="129"/>
    </location>
</feature>
<protein>
    <submittedName>
        <fullName evidence="2">DUF302 domain-containing protein</fullName>
    </submittedName>
</protein>
<evidence type="ECO:0000259" key="1">
    <source>
        <dbReference type="Pfam" id="PF03625"/>
    </source>
</evidence>
<keyword evidence="3" id="KW-1185">Reference proteome</keyword>
<name>A0A934KLX7_9FLAO</name>
<evidence type="ECO:0000313" key="2">
    <source>
        <dbReference type="EMBL" id="MBJ7881826.1"/>
    </source>
</evidence>
<dbReference type="PANTHER" id="PTHR38342:SF2">
    <property type="entry name" value="INNER MEMBRANE OR EXPORTED"/>
    <property type="match status" value="1"/>
</dbReference>
<evidence type="ECO:0000313" key="3">
    <source>
        <dbReference type="Proteomes" id="UP000662373"/>
    </source>
</evidence>
<sequence>MTRLTMLFAFSLLLNSCGDDTAKIKTDDTVDPPTATGILYFKSDLKMDVAYGNLKTAFAGNENIGIVKELDHSKNATSADMELPPTQIIFFGNPKLGTPLMQENQLAGLDLPLKVLFYQDQATVFAVYNSTQYLASRYGVGEVESLPKIADALKKLVGTATNAQSEHATDQDVGLHKGVLSVKSSTDFETTYNKLKSSIEANGNLSLMAELDHQQNAQSVGMELRPTKVLMFGNPKLGTPLMQSVRSVGLDLPQKMLVWEDADGAVSISYNNPAFLKAKHQLEGHTEELQQITQALELLANTAAELK</sequence>
<dbReference type="AlphaFoldDB" id="A0A934KLX7"/>
<organism evidence="2 3">
    <name type="scientific">Gelidibacter salicanalis</name>
    <dbReference type="NCBI Taxonomy" id="291193"/>
    <lineage>
        <taxon>Bacteria</taxon>
        <taxon>Pseudomonadati</taxon>
        <taxon>Bacteroidota</taxon>
        <taxon>Flavobacteriia</taxon>
        <taxon>Flavobacteriales</taxon>
        <taxon>Flavobacteriaceae</taxon>
        <taxon>Gelidibacter</taxon>
    </lineage>
</organism>
<accession>A0A934KLX7</accession>
<gene>
    <name evidence="2" type="ORF">JEM65_14400</name>
</gene>
<dbReference type="CDD" id="cd14797">
    <property type="entry name" value="DUF302"/>
    <property type="match status" value="2"/>
</dbReference>
<dbReference type="RefSeq" id="WP_199600906.1">
    <property type="nucleotide sequence ID" value="NZ_JAEHJZ010000035.1"/>
</dbReference>
<dbReference type="EMBL" id="JAEHJZ010000035">
    <property type="protein sequence ID" value="MBJ7881826.1"/>
    <property type="molecule type" value="Genomic_DNA"/>
</dbReference>
<feature type="domain" description="DUF302" evidence="1">
    <location>
        <begin position="211"/>
        <end position="273"/>
    </location>
</feature>
<dbReference type="SUPFAM" id="SSF103247">
    <property type="entry name" value="TT1751-like"/>
    <property type="match status" value="2"/>
</dbReference>
<dbReference type="Pfam" id="PF03625">
    <property type="entry name" value="DUF302"/>
    <property type="match status" value="2"/>
</dbReference>
<comment type="caution">
    <text evidence="2">The sequence shown here is derived from an EMBL/GenBank/DDBJ whole genome shotgun (WGS) entry which is preliminary data.</text>
</comment>
<dbReference type="InterPro" id="IPR005180">
    <property type="entry name" value="DUF302"/>
</dbReference>
<proteinExistence type="predicted"/>
<dbReference type="InterPro" id="IPR035923">
    <property type="entry name" value="TT1751-like_sf"/>
</dbReference>